<dbReference type="GO" id="GO:0003700">
    <property type="term" value="F:DNA-binding transcription factor activity"/>
    <property type="evidence" value="ECO:0007669"/>
    <property type="project" value="TreeGrafter"/>
</dbReference>
<dbReference type="Pfam" id="PF13377">
    <property type="entry name" value="Peripla_BP_3"/>
    <property type="match status" value="1"/>
</dbReference>
<dbReference type="PANTHER" id="PTHR30146">
    <property type="entry name" value="LACI-RELATED TRANSCRIPTIONAL REPRESSOR"/>
    <property type="match status" value="1"/>
</dbReference>
<evidence type="ECO:0000256" key="4">
    <source>
        <dbReference type="ARBA" id="ARBA00023163"/>
    </source>
</evidence>
<protein>
    <submittedName>
        <fullName evidence="6">LacI family transcriptional regulator</fullName>
    </submittedName>
</protein>
<dbReference type="PANTHER" id="PTHR30146:SF95">
    <property type="entry name" value="RIBOSE OPERON REPRESSOR"/>
    <property type="match status" value="1"/>
</dbReference>
<dbReference type="Proteomes" id="UP000295504">
    <property type="component" value="Unassembled WGS sequence"/>
</dbReference>
<accession>A0A4R2U535</accession>
<evidence type="ECO:0000313" key="6">
    <source>
        <dbReference type="EMBL" id="TCQ05249.1"/>
    </source>
</evidence>
<evidence type="ECO:0000256" key="1">
    <source>
        <dbReference type="ARBA" id="ARBA00022491"/>
    </source>
</evidence>
<keyword evidence="1" id="KW-0678">Repressor</keyword>
<dbReference type="InterPro" id="IPR028082">
    <property type="entry name" value="Peripla_BP_I"/>
</dbReference>
<dbReference type="InterPro" id="IPR046335">
    <property type="entry name" value="LacI/GalR-like_sensor"/>
</dbReference>
<dbReference type="PROSITE" id="PS50932">
    <property type="entry name" value="HTH_LACI_2"/>
    <property type="match status" value="1"/>
</dbReference>
<gene>
    <name evidence="6" type="ORF">EDD79_100565</name>
</gene>
<dbReference type="InterPro" id="IPR000843">
    <property type="entry name" value="HTH_LacI"/>
</dbReference>
<feature type="domain" description="HTH lacI-type" evidence="5">
    <location>
        <begin position="11"/>
        <end position="65"/>
    </location>
</feature>
<dbReference type="CDD" id="cd01392">
    <property type="entry name" value="HTH_LacI"/>
    <property type="match status" value="1"/>
</dbReference>
<evidence type="ECO:0000256" key="3">
    <source>
        <dbReference type="ARBA" id="ARBA00023125"/>
    </source>
</evidence>
<evidence type="ECO:0000259" key="5">
    <source>
        <dbReference type="PROSITE" id="PS50932"/>
    </source>
</evidence>
<dbReference type="Pfam" id="PF00356">
    <property type="entry name" value="LacI"/>
    <property type="match status" value="1"/>
</dbReference>
<dbReference type="Gene3D" id="1.10.260.40">
    <property type="entry name" value="lambda repressor-like DNA-binding domains"/>
    <property type="match status" value="1"/>
</dbReference>
<reference evidence="6 7" key="1">
    <citation type="submission" date="2019-03" db="EMBL/GenBank/DDBJ databases">
        <title>Genomic Encyclopedia of Type Strains, Phase IV (KMG-IV): sequencing the most valuable type-strain genomes for metagenomic binning, comparative biology and taxonomic classification.</title>
        <authorList>
            <person name="Goeker M."/>
        </authorList>
    </citation>
    <scope>NUCLEOTIDE SEQUENCE [LARGE SCALE GENOMIC DNA]</scope>
    <source>
        <strain evidence="6 7">DSM 100013</strain>
    </source>
</reference>
<dbReference type="SUPFAM" id="SSF53822">
    <property type="entry name" value="Periplasmic binding protein-like I"/>
    <property type="match status" value="1"/>
</dbReference>
<keyword evidence="3" id="KW-0238">DNA-binding</keyword>
<keyword evidence="2" id="KW-0805">Transcription regulation</keyword>
<dbReference type="AlphaFoldDB" id="A0A4R2U535"/>
<sequence length="336" mass="37885">MGIIKVGIDMSNIREIAKRAGIGIATVSRYLNDNGYVSEESKKKIQKVIEELNYTPNALARAVFTKNSKTIGLMVPNISNPFFNQLASVIEDYAKNMGYNIFLCNTDDDKEKEKNYLEVLKSHRVAGIIASRSQCKSEYSNINIPVVAFENHILDNIITVSSDNYNGGRMAFEHLYSKNCERILQIRGPKSFEATELRFEGFMDAAKDKGVEVSFIEFQSDFQVEMLEADINSMNDISQYDGIFVFNDIAAATIMRSLKKRGVTIPNQVKIIGFDNSFIGELLYPSLTTINQPIEEIGRTIVELLIKQINGDEVAVKDYILQTKLIERETTLSLEI</sequence>
<comment type="caution">
    <text evidence="6">The sequence shown here is derived from an EMBL/GenBank/DDBJ whole genome shotgun (WGS) entry which is preliminary data.</text>
</comment>
<organism evidence="6 7">
    <name type="scientific">Serpentinicella alkaliphila</name>
    <dbReference type="NCBI Taxonomy" id="1734049"/>
    <lineage>
        <taxon>Bacteria</taxon>
        <taxon>Bacillati</taxon>
        <taxon>Bacillota</taxon>
        <taxon>Clostridia</taxon>
        <taxon>Peptostreptococcales</taxon>
        <taxon>Natronincolaceae</taxon>
        <taxon>Serpentinicella</taxon>
    </lineage>
</organism>
<dbReference type="CDD" id="cd06291">
    <property type="entry name" value="PBP1_Qymf-like"/>
    <property type="match status" value="1"/>
</dbReference>
<evidence type="ECO:0000313" key="7">
    <source>
        <dbReference type="Proteomes" id="UP000295504"/>
    </source>
</evidence>
<dbReference type="SUPFAM" id="SSF47413">
    <property type="entry name" value="lambda repressor-like DNA-binding domains"/>
    <property type="match status" value="1"/>
</dbReference>
<dbReference type="Gene3D" id="3.40.50.2300">
    <property type="match status" value="2"/>
</dbReference>
<name>A0A4R2U535_9FIRM</name>
<dbReference type="InterPro" id="IPR010982">
    <property type="entry name" value="Lambda_DNA-bd_dom_sf"/>
</dbReference>
<dbReference type="GO" id="GO:0000976">
    <property type="term" value="F:transcription cis-regulatory region binding"/>
    <property type="evidence" value="ECO:0007669"/>
    <property type="project" value="TreeGrafter"/>
</dbReference>
<dbReference type="SMART" id="SM00354">
    <property type="entry name" value="HTH_LACI"/>
    <property type="match status" value="1"/>
</dbReference>
<dbReference type="EMBL" id="SLYC01000005">
    <property type="protein sequence ID" value="TCQ05249.1"/>
    <property type="molecule type" value="Genomic_DNA"/>
</dbReference>
<keyword evidence="7" id="KW-1185">Reference proteome</keyword>
<evidence type="ECO:0000256" key="2">
    <source>
        <dbReference type="ARBA" id="ARBA00023015"/>
    </source>
</evidence>
<proteinExistence type="predicted"/>
<keyword evidence="4" id="KW-0804">Transcription</keyword>